<dbReference type="AlphaFoldDB" id="A0A1M6CJA2"/>
<dbReference type="GO" id="GO:0019693">
    <property type="term" value="P:ribose phosphate metabolic process"/>
    <property type="evidence" value="ECO:0007669"/>
    <property type="project" value="TreeGrafter"/>
</dbReference>
<proteinExistence type="predicted"/>
<dbReference type="InterPro" id="IPR015797">
    <property type="entry name" value="NUDIX_hydrolase-like_dom_sf"/>
</dbReference>
<dbReference type="Pfam" id="PF00293">
    <property type="entry name" value="NUDIX"/>
    <property type="match status" value="1"/>
</dbReference>
<protein>
    <submittedName>
        <fullName evidence="3">NUDIX domain-containing protein</fullName>
    </submittedName>
</protein>
<organism evidence="3 4">
    <name type="scientific">Muricoccus roseus</name>
    <dbReference type="NCBI Taxonomy" id="198092"/>
    <lineage>
        <taxon>Bacteria</taxon>
        <taxon>Pseudomonadati</taxon>
        <taxon>Pseudomonadota</taxon>
        <taxon>Alphaproteobacteria</taxon>
        <taxon>Acetobacterales</taxon>
        <taxon>Roseomonadaceae</taxon>
        <taxon>Muricoccus</taxon>
    </lineage>
</organism>
<dbReference type="RefSeq" id="WP_073131492.1">
    <property type="nucleotide sequence ID" value="NZ_FQZF01000003.1"/>
</dbReference>
<sequence>MSDSPPPPGPPLGPPLWEVLSSRTVLQDRWIHVTADAVRDSKGNVLDPFYSLSYPDWVHVVAVTPADELVLVRQYRHGAQAWTLELPAGAVDKADADPTVAAARELREETGYSAPEFRLLHSLSPNTATHRNRAHTVLALGATLTHPTAHEVGEDITVELWPLARVLAQLGAGLLPQAMHTASLLLALNAAGRIDFTLKDAP</sequence>
<dbReference type="GO" id="GO:0016787">
    <property type="term" value="F:hydrolase activity"/>
    <property type="evidence" value="ECO:0007669"/>
    <property type="project" value="UniProtKB-KW"/>
</dbReference>
<keyword evidence="4" id="KW-1185">Reference proteome</keyword>
<evidence type="ECO:0000313" key="4">
    <source>
        <dbReference type="Proteomes" id="UP000184387"/>
    </source>
</evidence>
<feature type="domain" description="Nudix hydrolase" evidence="2">
    <location>
        <begin position="53"/>
        <end position="189"/>
    </location>
</feature>
<accession>A0A1M6CJA2</accession>
<keyword evidence="1" id="KW-0378">Hydrolase</keyword>
<evidence type="ECO:0000259" key="2">
    <source>
        <dbReference type="PROSITE" id="PS51462"/>
    </source>
</evidence>
<dbReference type="InterPro" id="IPR000086">
    <property type="entry name" value="NUDIX_hydrolase_dom"/>
</dbReference>
<dbReference type="PROSITE" id="PS51462">
    <property type="entry name" value="NUDIX"/>
    <property type="match status" value="1"/>
</dbReference>
<dbReference type="STRING" id="198092.SAMN02745194_00722"/>
<dbReference type="Gene3D" id="3.90.79.10">
    <property type="entry name" value="Nucleoside Triphosphate Pyrophosphohydrolase"/>
    <property type="match status" value="1"/>
</dbReference>
<evidence type="ECO:0000313" key="3">
    <source>
        <dbReference type="EMBL" id="SHI60993.1"/>
    </source>
</evidence>
<reference evidence="3 4" key="1">
    <citation type="submission" date="2016-11" db="EMBL/GenBank/DDBJ databases">
        <authorList>
            <person name="Jaros S."/>
            <person name="Januszkiewicz K."/>
            <person name="Wedrychowicz H."/>
        </authorList>
    </citation>
    <scope>NUCLEOTIDE SEQUENCE [LARGE SCALE GENOMIC DNA]</scope>
    <source>
        <strain evidence="3 4">DSM 14916</strain>
    </source>
</reference>
<dbReference type="PANTHER" id="PTHR11839:SF1">
    <property type="entry name" value="ADP-SUGAR PYROPHOSPHATASE"/>
    <property type="match status" value="1"/>
</dbReference>
<dbReference type="PANTHER" id="PTHR11839">
    <property type="entry name" value="UDP/ADP-SUGAR PYROPHOSPHATASE"/>
    <property type="match status" value="1"/>
</dbReference>
<dbReference type="CDD" id="cd03424">
    <property type="entry name" value="NUDIX_ADPRase_Nudt5_UGPPase_Nudt14"/>
    <property type="match status" value="1"/>
</dbReference>
<dbReference type="EMBL" id="FQZF01000003">
    <property type="protein sequence ID" value="SHI60993.1"/>
    <property type="molecule type" value="Genomic_DNA"/>
</dbReference>
<dbReference type="Proteomes" id="UP000184387">
    <property type="component" value="Unassembled WGS sequence"/>
</dbReference>
<evidence type="ECO:0000256" key="1">
    <source>
        <dbReference type="ARBA" id="ARBA00022801"/>
    </source>
</evidence>
<gene>
    <name evidence="3" type="ORF">SAMN02745194_00722</name>
</gene>
<dbReference type="SUPFAM" id="SSF55811">
    <property type="entry name" value="Nudix"/>
    <property type="match status" value="1"/>
</dbReference>
<dbReference type="OrthoDB" id="9806150at2"/>
<dbReference type="GO" id="GO:0006753">
    <property type="term" value="P:nucleoside phosphate metabolic process"/>
    <property type="evidence" value="ECO:0007669"/>
    <property type="project" value="TreeGrafter"/>
</dbReference>
<name>A0A1M6CJA2_9PROT</name>